<comment type="cofactor">
    <cofactor evidence="2">
        <name>a divalent metal cation</name>
        <dbReference type="ChEBI" id="CHEBI:60240"/>
    </cofactor>
</comment>
<evidence type="ECO:0000256" key="1">
    <source>
        <dbReference type="ARBA" id="ARBA00022723"/>
    </source>
</evidence>
<dbReference type="Gene3D" id="3.20.20.150">
    <property type="entry name" value="Divalent-metal-dependent TIM barrel enzymes"/>
    <property type="match status" value="1"/>
</dbReference>
<feature type="binding site" evidence="2">
    <location>
        <position position="191"/>
    </location>
    <ligand>
        <name>a divalent metal cation</name>
        <dbReference type="ChEBI" id="CHEBI:60240"/>
        <note>catalytic</note>
    </ligand>
</feature>
<dbReference type="InterPro" id="IPR041736">
    <property type="entry name" value="4OHPhenylPyrv_dOase_N"/>
</dbReference>
<dbReference type="SUPFAM" id="SSF54593">
    <property type="entry name" value="Glyoxalase/Bleomycin resistance protein/Dihydroxybiphenyl dioxygenase"/>
    <property type="match status" value="1"/>
</dbReference>
<dbReference type="KEGG" id="ncb:C0V82_17945"/>
<organism evidence="4 5">
    <name type="scientific">Niveispirillum cyanobacteriorum</name>
    <dbReference type="NCBI Taxonomy" id="1612173"/>
    <lineage>
        <taxon>Bacteria</taxon>
        <taxon>Pseudomonadati</taxon>
        <taxon>Pseudomonadota</taxon>
        <taxon>Alphaproteobacteria</taxon>
        <taxon>Rhodospirillales</taxon>
        <taxon>Azospirillaceae</taxon>
        <taxon>Niveispirillum</taxon>
    </lineage>
</organism>
<dbReference type="PROSITE" id="PS51819">
    <property type="entry name" value="VOC"/>
    <property type="match status" value="2"/>
</dbReference>
<comment type="similarity">
    <text evidence="2">Belongs to the bacterial two-domain DSD family.</text>
</comment>
<accession>A0A2K9NIF8</accession>
<comment type="function">
    <text evidence="2">Catalyzes the conversion of 3-dehydroshikimate to protocatechuate (3,4-dihydroxybenzoate), a common intermediate of quinate and shikimate degradation pathways.</text>
</comment>
<dbReference type="Pfam" id="PF14696">
    <property type="entry name" value="Glyoxalase_5"/>
    <property type="match status" value="1"/>
</dbReference>
<dbReference type="EMBL" id="CP025612">
    <property type="protein sequence ID" value="AUN32853.1"/>
    <property type="molecule type" value="Genomic_DNA"/>
</dbReference>
<dbReference type="CDD" id="cd08342">
    <property type="entry name" value="HPPD_N_like"/>
    <property type="match status" value="1"/>
</dbReference>
<dbReference type="InterPro" id="IPR043700">
    <property type="entry name" value="DSD"/>
</dbReference>
<dbReference type="EC" id="4.2.1.118" evidence="2"/>
<feature type="binding site" evidence="2">
    <location>
        <position position="434"/>
    </location>
    <ligand>
        <name>Mg(2+)</name>
        <dbReference type="ChEBI" id="CHEBI:18420"/>
    </ligand>
</feature>
<dbReference type="InterPro" id="IPR050312">
    <property type="entry name" value="IolE/XylAMocC-like"/>
</dbReference>
<dbReference type="GO" id="GO:0046872">
    <property type="term" value="F:metal ion binding"/>
    <property type="evidence" value="ECO:0007669"/>
    <property type="project" value="UniProtKB-UniRule"/>
</dbReference>
<dbReference type="Pfam" id="PF01261">
    <property type="entry name" value="AP_endonuc_2"/>
    <property type="match status" value="1"/>
</dbReference>
<dbReference type="InterPro" id="IPR037523">
    <property type="entry name" value="VOC_core"/>
</dbReference>
<dbReference type="HAMAP" id="MF_02238">
    <property type="entry name" value="DSD"/>
    <property type="match status" value="1"/>
</dbReference>
<dbReference type="AlphaFoldDB" id="A0A2K9NIF8"/>
<evidence type="ECO:0000313" key="5">
    <source>
        <dbReference type="Proteomes" id="UP000234752"/>
    </source>
</evidence>
<dbReference type="SUPFAM" id="SSF51658">
    <property type="entry name" value="Xylose isomerase-like"/>
    <property type="match status" value="1"/>
</dbReference>
<gene>
    <name evidence="4" type="ORF">C0V82_17945</name>
</gene>
<dbReference type="UniPathway" id="UPA00088"/>
<dbReference type="PANTHER" id="PTHR12110">
    <property type="entry name" value="HYDROXYPYRUVATE ISOMERASE"/>
    <property type="match status" value="1"/>
</dbReference>
<protein>
    <recommendedName>
        <fullName evidence="2">3-dehydroshikimate dehydratase</fullName>
        <shortName evidence="2">DSD</shortName>
        <ecNumber evidence="2">4.2.1.118</ecNumber>
    </recommendedName>
</protein>
<name>A0A2K9NIF8_9PROT</name>
<reference evidence="4 5" key="1">
    <citation type="submission" date="2017-12" db="EMBL/GenBank/DDBJ databases">
        <title>Genomes of bacteria within cyanobacterial aggregates.</title>
        <authorList>
            <person name="Cai H."/>
        </authorList>
    </citation>
    <scope>NUCLEOTIDE SEQUENCE [LARGE SCALE GENOMIC DNA]</scope>
    <source>
        <strain evidence="4 5">TH16</strain>
    </source>
</reference>
<keyword evidence="1 2" id="KW-0479">Metal-binding</keyword>
<keyword evidence="2" id="KW-0456">Lyase</keyword>
<dbReference type="GO" id="GO:0046279">
    <property type="term" value="P:3,4-dihydroxybenzoate biosynthetic process"/>
    <property type="evidence" value="ECO:0007669"/>
    <property type="project" value="UniProtKB-UniRule"/>
</dbReference>
<dbReference type="InterPro" id="IPR013022">
    <property type="entry name" value="Xyl_isomerase-like_TIM-brl"/>
</dbReference>
<feature type="binding site" evidence="2">
    <location>
        <position position="165"/>
    </location>
    <ligand>
        <name>a divalent metal cation</name>
        <dbReference type="ChEBI" id="CHEBI:60240"/>
        <note>catalytic</note>
    </ligand>
</feature>
<sequence length="620" mass="68695">MAKSIATVSISGTLTGKLEAAAAAGFSGVEIFENDLLTFDGRPADVRRIAADLGLTITMFQPFRDFEGMPGTLRTRTFERMLRKFDVMAELGTDLLLVCSNVSPQSLPGRGRIVDDFRDLGELAAARGLRVGYEALAWGRHVHDHRDAWDIVHRVNHPNIGLILDSFHSLARDVPIDSIRDIDPAKLFIVQIADAPRLDMDHLYWSRHFRNMPGQGDLPITDYVKALIAIGYRGPLSLEIFNDRFRAGSASGIALDGYRSLKLVEDEALARLKRPATMPQRIDVHGVEFIEFAATEEEAGPLGAMLATMGFEPVGRHISKAVTRWRQGDINIVLNSETEGFAHSHSIVHGASACALALRVHDVPAALARADSLRIPRFAQAVGSGEMDIPCVRGVGGSLIYFIEDGTQEQVWRNDFVPLTDAPVPGVGLSRIDHIAQAMGYEEFLSWLLYYFALFDVTKTPQLEIADPLGIVHSQAIENGDRSFRVTLNGSAAAQTLTSRFLNHYLGAGVQHVALSTGDIFATAKALQERGLERLPIPRNYYDDIEARFGLDPDLVERMAAYDILYDRTDEAEFFQLYSRAFAKRFFFEFVQRRGYDAYGAANAAVRLAAQSRFNTDTVY</sequence>
<feature type="binding site" evidence="2">
    <location>
        <position position="239"/>
    </location>
    <ligand>
        <name>a divalent metal cation</name>
        <dbReference type="ChEBI" id="CHEBI:60240"/>
        <note>catalytic</note>
    </ligand>
</feature>
<dbReference type="Proteomes" id="UP000234752">
    <property type="component" value="Chromosome eg_2"/>
</dbReference>
<dbReference type="GO" id="GO:0046565">
    <property type="term" value="F:3-dehydroshikimate dehydratase activity"/>
    <property type="evidence" value="ECO:0007669"/>
    <property type="project" value="UniProtKB-UniRule"/>
</dbReference>
<dbReference type="Gene3D" id="3.10.180.10">
    <property type="entry name" value="2,3-Dihydroxybiphenyl 1,2-Dioxygenase, domain 1"/>
    <property type="match status" value="2"/>
</dbReference>
<dbReference type="OrthoDB" id="9780241at2"/>
<feature type="domain" description="VOC" evidence="3">
    <location>
        <begin position="286"/>
        <end position="405"/>
    </location>
</feature>
<evidence type="ECO:0000313" key="4">
    <source>
        <dbReference type="EMBL" id="AUN32853.1"/>
    </source>
</evidence>
<feature type="binding site" evidence="2">
    <location>
        <position position="589"/>
    </location>
    <ligand>
        <name>Mg(2+)</name>
        <dbReference type="ChEBI" id="CHEBI:18420"/>
    </ligand>
</feature>
<comment type="catalytic activity">
    <reaction evidence="2">
        <text>3-dehydroshikimate = 3,4-dihydroxybenzoate + H2O</text>
        <dbReference type="Rhea" id="RHEA:24848"/>
        <dbReference type="ChEBI" id="CHEBI:15377"/>
        <dbReference type="ChEBI" id="CHEBI:16630"/>
        <dbReference type="ChEBI" id="CHEBI:36241"/>
        <dbReference type="EC" id="4.2.1.118"/>
    </reaction>
</comment>
<keyword evidence="5" id="KW-1185">Reference proteome</keyword>
<feature type="binding site" evidence="2">
    <location>
        <position position="512"/>
    </location>
    <ligand>
        <name>Mg(2+)</name>
        <dbReference type="ChEBI" id="CHEBI:18420"/>
    </ligand>
</feature>
<proteinExistence type="inferred from homology"/>
<dbReference type="InterPro" id="IPR036237">
    <property type="entry name" value="Xyl_isomerase-like_sf"/>
</dbReference>
<dbReference type="InterPro" id="IPR029068">
    <property type="entry name" value="Glyas_Bleomycin-R_OHBP_Dase"/>
</dbReference>
<feature type="binding site" evidence="2">
    <location>
        <position position="134"/>
    </location>
    <ligand>
        <name>a divalent metal cation</name>
        <dbReference type="ChEBI" id="CHEBI:60240"/>
        <note>catalytic</note>
    </ligand>
</feature>
<dbReference type="PANTHER" id="PTHR12110:SF21">
    <property type="entry name" value="XYLOSE ISOMERASE-LIKE TIM BARREL DOMAIN-CONTAINING PROTEIN"/>
    <property type="match status" value="1"/>
</dbReference>
<feature type="domain" description="VOC" evidence="3">
    <location>
        <begin position="431"/>
        <end position="580"/>
    </location>
</feature>
<comment type="pathway">
    <text evidence="2">Aromatic compound metabolism; 3,4-dihydroxybenzoate biosynthesis.</text>
</comment>
<evidence type="ECO:0000256" key="2">
    <source>
        <dbReference type="HAMAP-Rule" id="MF_02238"/>
    </source>
</evidence>
<evidence type="ECO:0000259" key="3">
    <source>
        <dbReference type="PROSITE" id="PS51819"/>
    </source>
</evidence>